<comment type="caution">
    <text evidence="2">The sequence shown here is derived from an EMBL/GenBank/DDBJ whole genome shotgun (WGS) entry which is preliminary data.</text>
</comment>
<protein>
    <submittedName>
        <fullName evidence="2">Uncharacterized protein</fullName>
    </submittedName>
</protein>
<dbReference type="Proteomes" id="UP000604117">
    <property type="component" value="Unassembled WGS sequence"/>
</dbReference>
<reference evidence="2 3" key="1">
    <citation type="submission" date="2021-01" db="EMBL/GenBank/DDBJ databases">
        <title>Whole genome shotgun sequence of Asanoa siamensis NBRC 107932.</title>
        <authorList>
            <person name="Komaki H."/>
            <person name="Tamura T."/>
        </authorList>
    </citation>
    <scope>NUCLEOTIDE SEQUENCE [LARGE SCALE GENOMIC DNA]</scope>
    <source>
        <strain evidence="2 3">NBRC 107932</strain>
    </source>
</reference>
<evidence type="ECO:0000313" key="3">
    <source>
        <dbReference type="Proteomes" id="UP000604117"/>
    </source>
</evidence>
<name>A0ABQ4CSL4_9ACTN</name>
<feature type="compositionally biased region" description="Low complexity" evidence="1">
    <location>
        <begin position="39"/>
        <end position="52"/>
    </location>
</feature>
<evidence type="ECO:0000313" key="2">
    <source>
        <dbReference type="EMBL" id="GIF74270.1"/>
    </source>
</evidence>
<gene>
    <name evidence="2" type="ORF">Asi02nite_37880</name>
</gene>
<evidence type="ECO:0000256" key="1">
    <source>
        <dbReference type="SAM" id="MobiDB-lite"/>
    </source>
</evidence>
<organism evidence="2 3">
    <name type="scientific">Asanoa siamensis</name>
    <dbReference type="NCBI Taxonomy" id="926357"/>
    <lineage>
        <taxon>Bacteria</taxon>
        <taxon>Bacillati</taxon>
        <taxon>Actinomycetota</taxon>
        <taxon>Actinomycetes</taxon>
        <taxon>Micromonosporales</taxon>
        <taxon>Micromonosporaceae</taxon>
        <taxon>Asanoa</taxon>
    </lineage>
</organism>
<sequence>MPGTVARALTAASSAGASVVGSPAGVLADHPVRWAGMADAAGSADGASPSLATGSTPGSE</sequence>
<keyword evidence="3" id="KW-1185">Reference proteome</keyword>
<feature type="region of interest" description="Disordered" evidence="1">
    <location>
        <begin position="39"/>
        <end position="60"/>
    </location>
</feature>
<dbReference type="EMBL" id="BONE01000029">
    <property type="protein sequence ID" value="GIF74270.1"/>
    <property type="molecule type" value="Genomic_DNA"/>
</dbReference>
<proteinExistence type="predicted"/>
<accession>A0ABQ4CSL4</accession>